<dbReference type="GO" id="GO:0034045">
    <property type="term" value="C:phagophore assembly site membrane"/>
    <property type="evidence" value="ECO:0007669"/>
    <property type="project" value="TreeGrafter"/>
</dbReference>
<dbReference type="GO" id="GO:0005776">
    <property type="term" value="C:autophagosome"/>
    <property type="evidence" value="ECO:0007669"/>
    <property type="project" value="TreeGrafter"/>
</dbReference>
<dbReference type="EMBL" id="WKKF01000013">
    <property type="protein sequence ID" value="MRX56497.1"/>
    <property type="molecule type" value="Genomic_DNA"/>
</dbReference>
<dbReference type="Gene3D" id="1.10.510.10">
    <property type="entry name" value="Transferase(Phosphotransferase) domain 1"/>
    <property type="match status" value="1"/>
</dbReference>
<keyword evidence="8" id="KW-1185">Reference proteome</keyword>
<evidence type="ECO:0000256" key="3">
    <source>
        <dbReference type="ARBA" id="ARBA00022777"/>
    </source>
</evidence>
<keyword evidence="4 5" id="KW-0067">ATP-binding</keyword>
<feature type="domain" description="Protein kinase" evidence="6">
    <location>
        <begin position="127"/>
        <end position="430"/>
    </location>
</feature>
<dbReference type="PANTHER" id="PTHR24348">
    <property type="entry name" value="SERINE/THREONINE-PROTEIN KINASE UNC-51-RELATED"/>
    <property type="match status" value="1"/>
</dbReference>
<keyword evidence="1" id="KW-0808">Transferase</keyword>
<gene>
    <name evidence="7" type="ORF">GJU41_21345</name>
</gene>
<dbReference type="InterPro" id="IPR000719">
    <property type="entry name" value="Prot_kinase_dom"/>
</dbReference>
<comment type="caution">
    <text evidence="7">The sequence shown here is derived from an EMBL/GenBank/DDBJ whole genome shotgun (WGS) entry which is preliminary data.</text>
</comment>
<evidence type="ECO:0000313" key="8">
    <source>
        <dbReference type="Proteomes" id="UP000441585"/>
    </source>
</evidence>
<feature type="binding site" evidence="5">
    <location>
        <position position="153"/>
    </location>
    <ligand>
        <name>ATP</name>
        <dbReference type="ChEBI" id="CHEBI:30616"/>
    </ligand>
</feature>
<protein>
    <submittedName>
        <fullName evidence="7">Protein kinase</fullName>
    </submittedName>
</protein>
<dbReference type="Proteomes" id="UP000441585">
    <property type="component" value="Unassembled WGS sequence"/>
</dbReference>
<sequence>MLSEAGIRTLAEVLIGDIPGYYSYKSGGKIVHFFNTNFGFTDVYRQGFPSRWFHTVENLKILWNNNRLDEFLNLILSKRFVMVDNGLNEVQALEKINEIVTYLNNELSVEGYKLHKRGNEYILISEDNDLKFIGEGGFANVYKSRSTGLIVKKLKDDFKAFIGIRHRFKREFDLTRSLSDLVGVIEVNEFNESDYSYTMEEAESTLEEFVINNQHNENTKLVMIRQILYIMKTVHDRNIIHRDISPNNVLLFHGQLKISDFGLGKDLDMFHSHRTMRTHSMGQYYYCAPEQFMQLKEGDKRSDVYSLGSLINFLMTGDPRDSKHFLRNPVEKAKNENPSVRYSDAGHLLQGIEKAIDYHQNKERKELVSTKINNRVYDDDVENYIYGLNAINLCQAILEIPNMVSAIITFIKTDEKRAIETLKMIENEYLNVCRHWDDYDNFGEVAYNVISDNLTYVSQEISAKILYEVSYNKNRFNMKRLVDKLIDAGVDPTIEDMLI</sequence>
<evidence type="ECO:0000256" key="1">
    <source>
        <dbReference type="ARBA" id="ARBA00022679"/>
    </source>
</evidence>
<keyword evidence="3 7" id="KW-0418">Kinase</keyword>
<evidence type="ECO:0000313" key="7">
    <source>
        <dbReference type="EMBL" id="MRX56497.1"/>
    </source>
</evidence>
<dbReference type="Pfam" id="PF00069">
    <property type="entry name" value="Pkinase"/>
    <property type="match status" value="1"/>
</dbReference>
<dbReference type="PANTHER" id="PTHR24348:SF22">
    <property type="entry name" value="NON-SPECIFIC SERINE_THREONINE PROTEIN KINASE"/>
    <property type="match status" value="1"/>
</dbReference>
<proteinExistence type="predicted"/>
<dbReference type="GO" id="GO:0042594">
    <property type="term" value="P:response to starvation"/>
    <property type="evidence" value="ECO:0007669"/>
    <property type="project" value="TreeGrafter"/>
</dbReference>
<accession>A0A6I2MH92</accession>
<dbReference type="RefSeq" id="WP_154319515.1">
    <property type="nucleotide sequence ID" value="NZ_CAJGAA010000011.1"/>
</dbReference>
<dbReference type="PROSITE" id="PS50011">
    <property type="entry name" value="PROTEIN_KINASE_DOM"/>
    <property type="match status" value="1"/>
</dbReference>
<organism evidence="7 8">
    <name type="scientific">Metabacillus idriensis</name>
    <dbReference type="NCBI Taxonomy" id="324768"/>
    <lineage>
        <taxon>Bacteria</taxon>
        <taxon>Bacillati</taxon>
        <taxon>Bacillota</taxon>
        <taxon>Bacilli</taxon>
        <taxon>Bacillales</taxon>
        <taxon>Bacillaceae</taxon>
        <taxon>Metabacillus</taxon>
    </lineage>
</organism>
<dbReference type="SUPFAM" id="SSF56112">
    <property type="entry name" value="Protein kinase-like (PK-like)"/>
    <property type="match status" value="1"/>
</dbReference>
<dbReference type="PROSITE" id="PS00107">
    <property type="entry name" value="PROTEIN_KINASE_ATP"/>
    <property type="match status" value="1"/>
</dbReference>
<dbReference type="GO" id="GO:0005829">
    <property type="term" value="C:cytosol"/>
    <property type="evidence" value="ECO:0007669"/>
    <property type="project" value="TreeGrafter"/>
</dbReference>
<dbReference type="GO" id="GO:0004674">
    <property type="term" value="F:protein serine/threonine kinase activity"/>
    <property type="evidence" value="ECO:0007669"/>
    <property type="project" value="InterPro"/>
</dbReference>
<name>A0A6I2MH92_9BACI</name>
<dbReference type="InterPro" id="IPR011009">
    <property type="entry name" value="Kinase-like_dom_sf"/>
</dbReference>
<reference evidence="7 8" key="1">
    <citation type="submission" date="2019-11" db="EMBL/GenBank/DDBJ databases">
        <title>Bacillus idriensis genome.</title>
        <authorList>
            <person name="Konopka E.N."/>
            <person name="Newman J.D."/>
        </authorList>
    </citation>
    <scope>NUCLEOTIDE SEQUENCE [LARGE SCALE GENOMIC DNA]</scope>
    <source>
        <strain evidence="7 8">DSM 19097</strain>
    </source>
</reference>
<evidence type="ECO:0000259" key="6">
    <source>
        <dbReference type="PROSITE" id="PS50011"/>
    </source>
</evidence>
<dbReference type="InterPro" id="IPR008266">
    <property type="entry name" value="Tyr_kinase_AS"/>
</dbReference>
<dbReference type="InterPro" id="IPR017441">
    <property type="entry name" value="Protein_kinase_ATP_BS"/>
</dbReference>
<evidence type="ECO:0000256" key="2">
    <source>
        <dbReference type="ARBA" id="ARBA00022741"/>
    </source>
</evidence>
<evidence type="ECO:0000256" key="4">
    <source>
        <dbReference type="ARBA" id="ARBA00022840"/>
    </source>
</evidence>
<dbReference type="PROSITE" id="PS00109">
    <property type="entry name" value="PROTEIN_KINASE_TYR"/>
    <property type="match status" value="1"/>
</dbReference>
<dbReference type="AlphaFoldDB" id="A0A6I2MH92"/>
<dbReference type="InterPro" id="IPR045269">
    <property type="entry name" value="Atg1-like"/>
</dbReference>
<keyword evidence="2 5" id="KW-0547">Nucleotide-binding</keyword>
<evidence type="ECO:0000256" key="5">
    <source>
        <dbReference type="PROSITE-ProRule" id="PRU10141"/>
    </source>
</evidence>
<dbReference type="GO" id="GO:0005524">
    <property type="term" value="F:ATP binding"/>
    <property type="evidence" value="ECO:0007669"/>
    <property type="project" value="UniProtKB-UniRule"/>
</dbReference>